<dbReference type="AlphaFoldDB" id="A0A255GC15"/>
<accession>A0A255GC15</accession>
<accession>A0A4R6LN56</accession>
<sequence length="71" mass="7312">MSAQQLEPQRRPGRTPDVVPLAAGALCIAVAAMVLWGAYGGRMDRGVLGVAIPLLLVLVGAGCLMVRGRGN</sequence>
<comment type="caution">
    <text evidence="2">The sequence shown here is derived from an EMBL/GenBank/DDBJ whole genome shotgun (WGS) entry which is preliminary data.</text>
</comment>
<name>A0A255GC15_9ACTN</name>
<feature type="transmembrane region" description="Helical" evidence="1">
    <location>
        <begin position="21"/>
        <end position="39"/>
    </location>
</feature>
<feature type="transmembrane region" description="Helical" evidence="1">
    <location>
        <begin position="45"/>
        <end position="66"/>
    </location>
</feature>
<evidence type="ECO:0000256" key="1">
    <source>
        <dbReference type="SAM" id="Phobius"/>
    </source>
</evidence>
<dbReference type="Proteomes" id="UP000215896">
    <property type="component" value="Unassembled WGS sequence"/>
</dbReference>
<dbReference type="RefSeq" id="WP_094359920.1">
    <property type="nucleotide sequence ID" value="NZ_NMVK01000026.1"/>
</dbReference>
<keyword evidence="1" id="KW-0472">Membrane</keyword>
<evidence type="ECO:0000313" key="2">
    <source>
        <dbReference type="EMBL" id="OYO13448.1"/>
    </source>
</evidence>
<proteinExistence type="predicted"/>
<dbReference type="EMBL" id="NMVO01000013">
    <property type="protein sequence ID" value="OYO13448.1"/>
    <property type="molecule type" value="Genomic_DNA"/>
</dbReference>
<reference evidence="2 3" key="1">
    <citation type="submission" date="2017-07" db="EMBL/GenBank/DDBJ databases">
        <title>Draft whole genome sequences of clinical Proprionibacteriaceae strains.</title>
        <authorList>
            <person name="Bernier A.-M."/>
            <person name="Bernard K."/>
            <person name="Domingo M.-C."/>
        </authorList>
    </citation>
    <scope>NUCLEOTIDE SEQUENCE [LARGE SCALE GENOMIC DNA]</scope>
    <source>
        <strain evidence="2 3">NML 030167</strain>
    </source>
</reference>
<evidence type="ECO:0000313" key="3">
    <source>
        <dbReference type="Proteomes" id="UP000215896"/>
    </source>
</evidence>
<organism evidence="2 3">
    <name type="scientific">Enemella evansiae</name>
    <dbReference type="NCBI Taxonomy" id="2016499"/>
    <lineage>
        <taxon>Bacteria</taxon>
        <taxon>Bacillati</taxon>
        <taxon>Actinomycetota</taxon>
        <taxon>Actinomycetes</taxon>
        <taxon>Propionibacteriales</taxon>
        <taxon>Propionibacteriaceae</taxon>
        <taxon>Enemella</taxon>
    </lineage>
</organism>
<keyword evidence="1" id="KW-0812">Transmembrane</keyword>
<gene>
    <name evidence="2" type="ORF">CGZ94_10755</name>
</gene>
<keyword evidence="3" id="KW-1185">Reference proteome</keyword>
<protein>
    <submittedName>
        <fullName evidence="2">Uncharacterized protein</fullName>
    </submittedName>
</protein>
<keyword evidence="1" id="KW-1133">Transmembrane helix</keyword>